<dbReference type="SUPFAM" id="SSF103473">
    <property type="entry name" value="MFS general substrate transporter"/>
    <property type="match status" value="1"/>
</dbReference>
<feature type="transmembrane region" description="Helical" evidence="2">
    <location>
        <begin position="77"/>
        <end position="98"/>
    </location>
</feature>
<organism evidence="4 5">
    <name type="scientific">Priapulus caudatus</name>
    <name type="common">Priapulid worm</name>
    <dbReference type="NCBI Taxonomy" id="37621"/>
    <lineage>
        <taxon>Eukaryota</taxon>
        <taxon>Metazoa</taxon>
        <taxon>Ecdysozoa</taxon>
        <taxon>Scalidophora</taxon>
        <taxon>Priapulida</taxon>
        <taxon>Priapulimorpha</taxon>
        <taxon>Priapulimorphida</taxon>
        <taxon>Priapulidae</taxon>
        <taxon>Priapulus</taxon>
    </lineage>
</organism>
<evidence type="ECO:0000313" key="5">
    <source>
        <dbReference type="RefSeq" id="XP_014673667.1"/>
    </source>
</evidence>
<dbReference type="RefSeq" id="XP_014673667.1">
    <property type="nucleotide sequence ID" value="XM_014818181.1"/>
</dbReference>
<keyword evidence="2" id="KW-0472">Membrane</keyword>
<dbReference type="InterPro" id="IPR020846">
    <property type="entry name" value="MFS_dom"/>
</dbReference>
<dbReference type="Pfam" id="PF07690">
    <property type="entry name" value="MFS_1"/>
    <property type="match status" value="2"/>
</dbReference>
<dbReference type="Proteomes" id="UP000695022">
    <property type="component" value="Unplaced"/>
</dbReference>
<feature type="transmembrane region" description="Helical" evidence="2">
    <location>
        <begin position="252"/>
        <end position="271"/>
    </location>
</feature>
<feature type="transmembrane region" description="Helical" evidence="2">
    <location>
        <begin position="312"/>
        <end position="333"/>
    </location>
</feature>
<feature type="transmembrane region" description="Helical" evidence="2">
    <location>
        <begin position="20"/>
        <end position="41"/>
    </location>
</feature>
<feature type="transmembrane region" description="Helical" evidence="2">
    <location>
        <begin position="277"/>
        <end position="300"/>
    </location>
</feature>
<feature type="transmembrane region" description="Helical" evidence="2">
    <location>
        <begin position="53"/>
        <end position="71"/>
    </location>
</feature>
<dbReference type="InterPro" id="IPR050327">
    <property type="entry name" value="Proton-linked_MCT"/>
</dbReference>
<dbReference type="PROSITE" id="PS50850">
    <property type="entry name" value="MFS"/>
    <property type="match status" value="1"/>
</dbReference>
<dbReference type="GeneID" id="106813934"/>
<feature type="transmembrane region" description="Helical" evidence="2">
    <location>
        <begin position="184"/>
        <end position="205"/>
    </location>
</feature>
<sequence>MSFSFGVYFVELRNFFGSSASLTSWVGSLNTGLLFGAGPIASALLNKLGARRTVIIGGVLASGGLISGYFAQSTYHIIISFGLVAGIGFGIAYTPCVIMAGTYFNRWRYLSTAVACSGGGLGVIAFSFIFSNLTEAYGLRGSMLINGGIALNLVLCGVLLRPLSTAPAAKIPACDVTLLRDVKLLIFAVSMILWNIGTVTVFVTVSDYLIESGIAQDKAYFLLTIIGISNTIGRLLAGFTALIRHIRYANHWVYTVSVAGHAISSMLFSTGGTFGVFALYGTLFGFFFGLQLGALANVIIDLFGIKKFNNSYGYLMFAEGIGNVIGAPIAGALRDYTRSYVVSFLCAGSSSLLSSAILVLLYFCDKRQKPASTHVDRKQRHSLVEFHHRVEEQYDPRKMSTLTAETVVADVSDVQEPGNLAVTLE</sequence>
<dbReference type="CDD" id="cd17352">
    <property type="entry name" value="MFS_MCT_SLC16"/>
    <property type="match status" value="1"/>
</dbReference>
<feature type="transmembrane region" description="Helical" evidence="2">
    <location>
        <begin position="220"/>
        <end position="243"/>
    </location>
</feature>
<gene>
    <name evidence="5" type="primary">LOC106813934</name>
</gene>
<name>A0ABM1EN96_PRICU</name>
<evidence type="ECO:0000313" key="4">
    <source>
        <dbReference type="Proteomes" id="UP000695022"/>
    </source>
</evidence>
<evidence type="ECO:0000256" key="2">
    <source>
        <dbReference type="SAM" id="Phobius"/>
    </source>
</evidence>
<feature type="transmembrane region" description="Helical" evidence="2">
    <location>
        <begin position="110"/>
        <end position="131"/>
    </location>
</feature>
<dbReference type="Gene3D" id="1.20.1250.20">
    <property type="entry name" value="MFS general substrate transporter like domains"/>
    <property type="match status" value="2"/>
</dbReference>
<comment type="subcellular location">
    <subcellularLocation>
        <location evidence="1">Membrane</location>
        <topology evidence="1">Multi-pass membrane protein</topology>
    </subcellularLocation>
</comment>
<reference evidence="5" key="1">
    <citation type="submission" date="2025-08" db="UniProtKB">
        <authorList>
            <consortium name="RefSeq"/>
        </authorList>
    </citation>
    <scope>IDENTIFICATION</scope>
</reference>
<dbReference type="InterPro" id="IPR011701">
    <property type="entry name" value="MFS"/>
</dbReference>
<keyword evidence="2" id="KW-1133">Transmembrane helix</keyword>
<dbReference type="PANTHER" id="PTHR11360:SF284">
    <property type="entry name" value="EG:103B4.3 PROTEIN-RELATED"/>
    <property type="match status" value="1"/>
</dbReference>
<feature type="transmembrane region" description="Helical" evidence="2">
    <location>
        <begin position="143"/>
        <end position="163"/>
    </location>
</feature>
<keyword evidence="2" id="KW-0812">Transmembrane</keyword>
<evidence type="ECO:0000256" key="1">
    <source>
        <dbReference type="ARBA" id="ARBA00004141"/>
    </source>
</evidence>
<keyword evidence="4" id="KW-1185">Reference proteome</keyword>
<feature type="domain" description="Major facilitator superfamily (MFS) profile" evidence="3">
    <location>
        <begin position="1"/>
        <end position="366"/>
    </location>
</feature>
<feature type="transmembrane region" description="Helical" evidence="2">
    <location>
        <begin position="339"/>
        <end position="363"/>
    </location>
</feature>
<dbReference type="PANTHER" id="PTHR11360">
    <property type="entry name" value="MONOCARBOXYLATE TRANSPORTER"/>
    <property type="match status" value="1"/>
</dbReference>
<proteinExistence type="predicted"/>
<evidence type="ECO:0000259" key="3">
    <source>
        <dbReference type="PROSITE" id="PS50850"/>
    </source>
</evidence>
<dbReference type="InterPro" id="IPR036259">
    <property type="entry name" value="MFS_trans_sf"/>
</dbReference>
<protein>
    <submittedName>
        <fullName evidence="5">Monocarboxylate transporter 4-like</fullName>
    </submittedName>
</protein>
<accession>A0ABM1EN96</accession>